<protein>
    <recommendedName>
        <fullName evidence="3">DUF559 domain-containing protein</fullName>
    </recommendedName>
</protein>
<evidence type="ECO:0000313" key="2">
    <source>
        <dbReference type="Proteomes" id="UP000002007"/>
    </source>
</evidence>
<dbReference type="AlphaFoldDB" id="A9WUI4"/>
<evidence type="ECO:0008006" key="3">
    <source>
        <dbReference type="Google" id="ProtNLM"/>
    </source>
</evidence>
<sequence length="329" mass="36057">MGHNGFSPILRADSGPGVSATKTWLYSSTKAPSSKYLTWFRVSKALVWISASRGQTSDMANVTEVLLINGGCARWKRLAQDGVTGRVLRRALDSGEVIRYARGVYGLPTVSPLRIKMHESGGEPACLTAANERGWWVLNPPKTPHISVDHGGQTIDFVKNRSRLPLSALDVMIQVLKCAPELDALVTLTSAVRKKEINLAELLIRIRGSRLARTRAIVARVDLHAESALEVASRYHLENAGFVVTSQVYLPGMGRMDQCINGVLALELMGREFHLSAAAFNEDLRRFNAYTTSGIPVLRVGYAQVVHSPEEFLNLVHRALATIAEAVPH</sequence>
<gene>
    <name evidence="1" type="ordered locus">RSal33209_3137</name>
</gene>
<dbReference type="KEGG" id="rsa:RSal33209_3137"/>
<dbReference type="EMBL" id="CP000910">
    <property type="protein sequence ID" value="ABY24855.1"/>
    <property type="molecule type" value="Genomic_DNA"/>
</dbReference>
<organism evidence="1 2">
    <name type="scientific">Renibacterium salmoninarum (strain ATCC 33209 / DSM 20767 / JCM 11484 / NBRC 15589 / NCIMB 2235)</name>
    <dbReference type="NCBI Taxonomy" id="288705"/>
    <lineage>
        <taxon>Bacteria</taxon>
        <taxon>Bacillati</taxon>
        <taxon>Actinomycetota</taxon>
        <taxon>Actinomycetes</taxon>
        <taxon>Micrococcales</taxon>
        <taxon>Micrococcaceae</taxon>
        <taxon>Renibacterium</taxon>
    </lineage>
</organism>
<dbReference type="HOGENOM" id="CLU_073055_0_0_11"/>
<name>A9WUI4_RENSM</name>
<keyword evidence="2" id="KW-1185">Reference proteome</keyword>
<proteinExistence type="predicted"/>
<evidence type="ECO:0000313" key="1">
    <source>
        <dbReference type="EMBL" id="ABY24855.1"/>
    </source>
</evidence>
<reference evidence="2" key="1">
    <citation type="journal article" date="2008" name="J. Bacteriol.">
        <title>Genome sequence of the fish pathogen Renibacterium salmoninarum suggests reductive evolution away from an environmental Arthrobacter ancestor.</title>
        <authorList>
            <person name="Wiens G.D."/>
            <person name="Rockey D.D."/>
            <person name="Wu Z."/>
            <person name="Chang J."/>
            <person name="Levy R."/>
            <person name="Crane S."/>
            <person name="Chen D.S."/>
            <person name="Capri G.R."/>
            <person name="Burnett J.R."/>
            <person name="Sudheesh P.S."/>
            <person name="Schipma M.J."/>
            <person name="Burd H."/>
            <person name="Bhattacharyya A."/>
            <person name="Rhodes L.D."/>
            <person name="Kaul R."/>
            <person name="Strom M.S."/>
        </authorList>
    </citation>
    <scope>NUCLEOTIDE SEQUENCE [LARGE SCALE GENOMIC DNA]</scope>
    <source>
        <strain evidence="2">ATCC 33209 / DSM 20767 / JCM 11484 / NBRC 15589 / NCIMB 2235</strain>
    </source>
</reference>
<dbReference type="eggNOG" id="COG2852">
    <property type="taxonomic scope" value="Bacteria"/>
</dbReference>
<dbReference type="STRING" id="288705.RSal33209_3137"/>
<dbReference type="Proteomes" id="UP000002007">
    <property type="component" value="Chromosome"/>
</dbReference>
<accession>A9WUI4</accession>